<evidence type="ECO:0000313" key="18">
    <source>
        <dbReference type="Proteomes" id="UP000324705"/>
    </source>
</evidence>
<dbReference type="GO" id="GO:0016126">
    <property type="term" value="P:sterol biosynthetic process"/>
    <property type="evidence" value="ECO:0007669"/>
    <property type="project" value="UniProtKB-KW"/>
</dbReference>
<keyword evidence="5" id="KW-0752">Steroid biosynthesis</keyword>
<comment type="similarity">
    <text evidence="2">Belongs to the EBP family.</text>
</comment>
<organism evidence="17 18">
    <name type="scientific">Triticum turgidum subsp. durum</name>
    <name type="common">Durum wheat</name>
    <name type="synonym">Triticum durum</name>
    <dbReference type="NCBI Taxonomy" id="4567"/>
    <lineage>
        <taxon>Eukaryota</taxon>
        <taxon>Viridiplantae</taxon>
        <taxon>Streptophyta</taxon>
        <taxon>Embryophyta</taxon>
        <taxon>Tracheophyta</taxon>
        <taxon>Spermatophyta</taxon>
        <taxon>Magnoliopsida</taxon>
        <taxon>Liliopsida</taxon>
        <taxon>Poales</taxon>
        <taxon>Poaceae</taxon>
        <taxon>BOP clade</taxon>
        <taxon>Pooideae</taxon>
        <taxon>Triticodae</taxon>
        <taxon>Triticeae</taxon>
        <taxon>Triticinae</taxon>
        <taxon>Triticum</taxon>
    </lineage>
</organism>
<dbReference type="PANTHER" id="PTHR14207">
    <property type="entry name" value="STEROL ISOMERASE"/>
    <property type="match status" value="1"/>
</dbReference>
<feature type="domain" description="EXPERA" evidence="16">
    <location>
        <begin position="1"/>
        <end position="110"/>
    </location>
</feature>
<keyword evidence="12" id="KW-0413">Isomerase</keyword>
<dbReference type="GO" id="GO:0047750">
    <property type="term" value="F:cholestenol delta-isomerase activity"/>
    <property type="evidence" value="ECO:0007669"/>
    <property type="project" value="InterPro"/>
</dbReference>
<dbReference type="GO" id="GO:0005783">
    <property type="term" value="C:endoplasmic reticulum"/>
    <property type="evidence" value="ECO:0007669"/>
    <property type="project" value="TreeGrafter"/>
</dbReference>
<evidence type="ECO:0000256" key="15">
    <source>
        <dbReference type="SAM" id="SignalP"/>
    </source>
</evidence>
<accession>A0A9R1AFQ0</accession>
<keyword evidence="18" id="KW-1185">Reference proteome</keyword>
<dbReference type="GO" id="GO:0016020">
    <property type="term" value="C:membrane"/>
    <property type="evidence" value="ECO:0007669"/>
    <property type="project" value="UniProtKB-SubCell"/>
</dbReference>
<sequence>MCWWAITGLTHLIIEASLLFTPNYLTKENPSFFDEIWKEYSKADSRYATGDTTTTAIEVIAVFLQGPLSLLAVYAIASRKSYSYILHPFYFWTYFVGANSPWVVIPMLIAIRSWKLISQASQSCKVNQD</sequence>
<dbReference type="Proteomes" id="UP000324705">
    <property type="component" value="Chromosome 5B"/>
</dbReference>
<keyword evidence="9 13" id="KW-0472">Membrane</keyword>
<evidence type="ECO:0000256" key="10">
    <source>
        <dbReference type="ARBA" id="ARBA00023166"/>
    </source>
</evidence>
<dbReference type="GO" id="GO:0004769">
    <property type="term" value="F:steroid Delta-isomerase activity"/>
    <property type="evidence" value="ECO:0007669"/>
    <property type="project" value="TreeGrafter"/>
</dbReference>
<keyword evidence="3" id="KW-0444">Lipid biosynthesis</keyword>
<evidence type="ECO:0000256" key="8">
    <source>
        <dbReference type="ARBA" id="ARBA00023098"/>
    </source>
</evidence>
<dbReference type="PROSITE" id="PS51751">
    <property type="entry name" value="EXPERA"/>
    <property type="match status" value="1"/>
</dbReference>
<dbReference type="PANTHER" id="PTHR14207:SF0">
    <property type="entry name" value="3-BETA-HYDROXYSTEROID-DELTA(8),DELTA(7)-ISOMERASE"/>
    <property type="match status" value="1"/>
</dbReference>
<evidence type="ECO:0000256" key="1">
    <source>
        <dbReference type="ARBA" id="ARBA00004141"/>
    </source>
</evidence>
<evidence type="ECO:0000256" key="6">
    <source>
        <dbReference type="ARBA" id="ARBA00022989"/>
    </source>
</evidence>
<evidence type="ECO:0000256" key="11">
    <source>
        <dbReference type="ARBA" id="ARBA00023221"/>
    </source>
</evidence>
<feature type="transmembrane region" description="Helical" evidence="14">
    <location>
        <begin position="56"/>
        <end position="77"/>
    </location>
</feature>
<dbReference type="InterPro" id="IPR033118">
    <property type="entry name" value="EXPERA"/>
</dbReference>
<dbReference type="GO" id="GO:0000247">
    <property type="term" value="F:C-8 sterol isomerase activity"/>
    <property type="evidence" value="ECO:0007669"/>
    <property type="project" value="TreeGrafter"/>
</dbReference>
<keyword evidence="7" id="KW-0756">Sterol biosynthesis</keyword>
<evidence type="ECO:0000256" key="2">
    <source>
        <dbReference type="ARBA" id="ARBA00008337"/>
    </source>
</evidence>
<gene>
    <name evidence="17" type="ORF">TRITD_5Bv1G001720</name>
</gene>
<evidence type="ECO:0000256" key="9">
    <source>
        <dbReference type="ARBA" id="ARBA00023136"/>
    </source>
</evidence>
<reference evidence="17 18" key="1">
    <citation type="submission" date="2017-09" db="EMBL/GenBank/DDBJ databases">
        <authorList>
            <consortium name="International Durum Wheat Genome Sequencing Consortium (IDWGSC)"/>
            <person name="Milanesi L."/>
        </authorList>
    </citation>
    <scope>NUCLEOTIDE SEQUENCE [LARGE SCALE GENOMIC DNA]</scope>
    <source>
        <strain evidence="18">cv. Svevo</strain>
    </source>
</reference>
<feature type="transmembrane region" description="Helical" evidence="14">
    <location>
        <begin position="89"/>
        <end position="111"/>
    </location>
</feature>
<feature type="chain" id="PRO_5040459942" description="EXPERA domain-containing protein" evidence="15">
    <location>
        <begin position="17"/>
        <end position="129"/>
    </location>
</feature>
<evidence type="ECO:0000256" key="7">
    <source>
        <dbReference type="ARBA" id="ARBA00023011"/>
    </source>
</evidence>
<evidence type="ECO:0000256" key="14">
    <source>
        <dbReference type="SAM" id="Phobius"/>
    </source>
</evidence>
<evidence type="ECO:0000259" key="16">
    <source>
        <dbReference type="PROSITE" id="PS51751"/>
    </source>
</evidence>
<name>A0A9R1AFQ0_TRITD</name>
<keyword evidence="4 13" id="KW-0812">Transmembrane</keyword>
<dbReference type="Pfam" id="PF05241">
    <property type="entry name" value="EBP"/>
    <property type="match status" value="1"/>
</dbReference>
<dbReference type="AlphaFoldDB" id="A0A9R1AFQ0"/>
<evidence type="ECO:0000256" key="3">
    <source>
        <dbReference type="ARBA" id="ARBA00022516"/>
    </source>
</evidence>
<keyword evidence="10" id="KW-1207">Sterol metabolism</keyword>
<evidence type="ECO:0000256" key="13">
    <source>
        <dbReference type="PROSITE-ProRule" id="PRU01087"/>
    </source>
</evidence>
<evidence type="ECO:0000256" key="5">
    <source>
        <dbReference type="ARBA" id="ARBA00022955"/>
    </source>
</evidence>
<protein>
    <recommendedName>
        <fullName evidence="16">EXPERA domain-containing protein</fullName>
    </recommendedName>
</protein>
<dbReference type="Gramene" id="TRITD5Bv1G001720.1">
    <property type="protein sequence ID" value="TRITD5Bv1G001720.1"/>
    <property type="gene ID" value="TRITD5Bv1G001720"/>
</dbReference>
<proteinExistence type="inferred from homology"/>
<evidence type="ECO:0000313" key="17">
    <source>
        <dbReference type="EMBL" id="VAI26291.1"/>
    </source>
</evidence>
<evidence type="ECO:0000256" key="12">
    <source>
        <dbReference type="ARBA" id="ARBA00023235"/>
    </source>
</evidence>
<dbReference type="EMBL" id="LT934120">
    <property type="protein sequence ID" value="VAI26291.1"/>
    <property type="molecule type" value="Genomic_DNA"/>
</dbReference>
<dbReference type="InterPro" id="IPR007905">
    <property type="entry name" value="EBP"/>
</dbReference>
<keyword evidence="6 13" id="KW-1133">Transmembrane helix</keyword>
<keyword evidence="11" id="KW-0753">Steroid metabolism</keyword>
<evidence type="ECO:0000256" key="4">
    <source>
        <dbReference type="ARBA" id="ARBA00022692"/>
    </source>
</evidence>
<feature type="signal peptide" evidence="15">
    <location>
        <begin position="1"/>
        <end position="16"/>
    </location>
</feature>
<keyword evidence="8" id="KW-0443">Lipid metabolism</keyword>
<comment type="subcellular location">
    <subcellularLocation>
        <location evidence="1">Membrane</location>
        <topology evidence="1">Multi-pass membrane protein</topology>
    </subcellularLocation>
</comment>
<keyword evidence="15" id="KW-0732">Signal</keyword>